<dbReference type="EMBL" id="JAPKNK010000001">
    <property type="protein sequence ID" value="MCX5568190.1"/>
    <property type="molecule type" value="Genomic_DNA"/>
</dbReference>
<comment type="caution">
    <text evidence="1">The sequence shown here is derived from an EMBL/GenBank/DDBJ whole genome shotgun (WGS) entry which is preliminary data.</text>
</comment>
<evidence type="ECO:0000313" key="2">
    <source>
        <dbReference type="Proteomes" id="UP001144805"/>
    </source>
</evidence>
<dbReference type="RefSeq" id="WP_266337143.1">
    <property type="nucleotide sequence ID" value="NZ_JAPKNK010000001.1"/>
</dbReference>
<reference evidence="1" key="1">
    <citation type="submission" date="2022-11" db="EMBL/GenBank/DDBJ databases">
        <title>Biodiversity and phylogenetic relationships of bacteria.</title>
        <authorList>
            <person name="Machado R.A.R."/>
            <person name="Bhat A."/>
            <person name="Loulou A."/>
            <person name="Kallel S."/>
        </authorList>
    </citation>
    <scope>NUCLEOTIDE SEQUENCE</scope>
    <source>
        <strain evidence="1">K-TC2</strain>
    </source>
</reference>
<accession>A0A9X3IKU8</accession>
<dbReference type="AlphaFoldDB" id="A0A9X3IKU8"/>
<sequence>MEMLLNPVEVIAAKRAHLARLANEGGASGEQHALLIMDQWIARPKGSALRILLEELAADGVKIRASSFDALALPTTMDFSDRSEVRLHLPAITFIEIKTANQPRVQPGFKGFFFALTESEIAASEQLGPRHRVALFNKLTGEFLLTSVPEIISRTKSMNWQLSVQL</sequence>
<name>A0A9X3IKU8_9HYPH</name>
<evidence type="ECO:0000313" key="1">
    <source>
        <dbReference type="EMBL" id="MCX5568190.1"/>
    </source>
</evidence>
<protein>
    <submittedName>
        <fullName evidence="1">Uncharacterized protein</fullName>
    </submittedName>
</protein>
<dbReference type="Proteomes" id="UP001144805">
    <property type="component" value="Unassembled WGS sequence"/>
</dbReference>
<organism evidence="1 2">
    <name type="scientific">Kaistia nematophila</name>
    <dbReference type="NCBI Taxonomy" id="2994654"/>
    <lineage>
        <taxon>Bacteria</taxon>
        <taxon>Pseudomonadati</taxon>
        <taxon>Pseudomonadota</taxon>
        <taxon>Alphaproteobacteria</taxon>
        <taxon>Hyphomicrobiales</taxon>
        <taxon>Kaistiaceae</taxon>
        <taxon>Kaistia</taxon>
    </lineage>
</organism>
<keyword evidence="2" id="KW-1185">Reference proteome</keyword>
<proteinExistence type="predicted"/>
<gene>
    <name evidence="1" type="ORF">OSH07_03190</name>
</gene>